<dbReference type="SUPFAM" id="SSF52540">
    <property type="entry name" value="P-loop containing nucleoside triphosphate hydrolases"/>
    <property type="match status" value="1"/>
</dbReference>
<evidence type="ECO:0000313" key="1">
    <source>
        <dbReference type="EMBL" id="EKC52739.1"/>
    </source>
</evidence>
<proteinExistence type="predicted"/>
<dbReference type="EMBL" id="AJWY01011447">
    <property type="protein sequence ID" value="EKC52739.1"/>
    <property type="molecule type" value="Genomic_DNA"/>
</dbReference>
<dbReference type="InterPro" id="IPR027417">
    <property type="entry name" value="P-loop_NTPase"/>
</dbReference>
<accession>K1SBB6</accession>
<comment type="caution">
    <text evidence="1">The sequence shown here is derived from an EMBL/GenBank/DDBJ whole genome shotgun (WGS) entry which is preliminary data.</text>
</comment>
<sequence>MNNLNFLVDVLKESPVFKTLEKNVKPGRTVCASGLSTINKSNIIYALCRLKGVTAFCLASDEKEAQTLCNDLSCMGLRAYVYPVRDFNFLDFQSRSHEYEHARLKVLLKLLNHECDVAIACVDAAAQLTVPRNVLEQSVIE</sequence>
<reference evidence="1" key="1">
    <citation type="journal article" date="2013" name="Environ. Microbiol.">
        <title>Microbiota from the distal guts of lean and obese adolescents exhibit partial functional redundancy besides clear differences in community structure.</title>
        <authorList>
            <person name="Ferrer M."/>
            <person name="Ruiz A."/>
            <person name="Lanza F."/>
            <person name="Haange S.B."/>
            <person name="Oberbach A."/>
            <person name="Till H."/>
            <person name="Bargiela R."/>
            <person name="Campoy C."/>
            <person name="Segura M.T."/>
            <person name="Richter M."/>
            <person name="von Bergen M."/>
            <person name="Seifert J."/>
            <person name="Suarez A."/>
        </authorList>
    </citation>
    <scope>NUCLEOTIDE SEQUENCE</scope>
</reference>
<dbReference type="Gene3D" id="3.40.50.11180">
    <property type="match status" value="1"/>
</dbReference>
<name>K1SBB6_9ZZZZ</name>
<gene>
    <name evidence="1" type="ORF">LEA_16737</name>
</gene>
<protein>
    <submittedName>
        <fullName evidence="1">Transcription-repair coupling factor</fullName>
    </submittedName>
</protein>
<feature type="non-terminal residue" evidence="1">
    <location>
        <position position="141"/>
    </location>
</feature>
<dbReference type="AlphaFoldDB" id="K1SBB6"/>
<organism evidence="1">
    <name type="scientific">human gut metagenome</name>
    <dbReference type="NCBI Taxonomy" id="408170"/>
    <lineage>
        <taxon>unclassified sequences</taxon>
        <taxon>metagenomes</taxon>
        <taxon>organismal metagenomes</taxon>
    </lineage>
</organism>